<accession>K9GER6</accession>
<dbReference type="HOGENOM" id="CLU_3242329_0_0_1"/>
<dbReference type="AlphaFoldDB" id="K9GER6"/>
<dbReference type="Proteomes" id="UP000009882">
    <property type="component" value="Unassembled WGS sequence"/>
</dbReference>
<dbReference type="EMBL" id="AKCT01000015">
    <property type="protein sequence ID" value="EKV19539.1"/>
    <property type="molecule type" value="Genomic_DNA"/>
</dbReference>
<comment type="caution">
    <text evidence="1">The sequence shown here is derived from an EMBL/GenBank/DDBJ whole genome shotgun (WGS) entry which is preliminary data.</text>
</comment>
<proteinExistence type="predicted"/>
<organism evidence="1 2">
    <name type="scientific">Penicillium digitatum (strain PHI26 / CECT 20796)</name>
    <name type="common">Green mold</name>
    <dbReference type="NCBI Taxonomy" id="1170229"/>
    <lineage>
        <taxon>Eukaryota</taxon>
        <taxon>Fungi</taxon>
        <taxon>Dikarya</taxon>
        <taxon>Ascomycota</taxon>
        <taxon>Pezizomycotina</taxon>
        <taxon>Eurotiomycetes</taxon>
        <taxon>Eurotiomycetidae</taxon>
        <taxon>Eurotiales</taxon>
        <taxon>Aspergillaceae</taxon>
        <taxon>Penicillium</taxon>
    </lineage>
</organism>
<evidence type="ECO:0000313" key="1">
    <source>
        <dbReference type="EMBL" id="EKV19539.1"/>
    </source>
</evidence>
<evidence type="ECO:0000313" key="2">
    <source>
        <dbReference type="Proteomes" id="UP000009882"/>
    </source>
</evidence>
<keyword evidence="2" id="KW-1185">Reference proteome</keyword>
<gene>
    <name evidence="1" type="ORF">PDIG_02330</name>
</gene>
<reference evidence="2" key="1">
    <citation type="journal article" date="2012" name="BMC Genomics">
        <title>Genome sequence of the necrotrophic fungus Penicillium digitatum, the main postharvest pathogen of citrus.</title>
        <authorList>
            <person name="Marcet-Houben M."/>
            <person name="Ballester A.-R."/>
            <person name="de la Fuente B."/>
            <person name="Harries E."/>
            <person name="Marcos J.F."/>
            <person name="Gonzalez-Candelas L."/>
            <person name="Gabaldon T."/>
        </authorList>
    </citation>
    <scope>NUCLEOTIDE SEQUENCE [LARGE SCALE GENOMIC DNA]</scope>
    <source>
        <strain evidence="2">PHI26 / CECT 20796</strain>
    </source>
</reference>
<name>K9GER6_PEND2</name>
<protein>
    <submittedName>
        <fullName evidence="1">Uncharacterized protein</fullName>
    </submittedName>
</protein>
<sequence length="43" mass="5119">MQSLWTYHTKIKISNSIVTNGQNRFILFFQFSGVNLYCRCVFI</sequence>
<dbReference type="InParanoid" id="K9GER6"/>